<evidence type="ECO:0000313" key="5">
    <source>
        <dbReference type="Proteomes" id="UP000216052"/>
    </source>
</evidence>
<dbReference type="Pfam" id="PF03963">
    <property type="entry name" value="FlgD"/>
    <property type="match status" value="1"/>
</dbReference>
<evidence type="ECO:0008006" key="6">
    <source>
        <dbReference type="Google" id="ProtNLM"/>
    </source>
</evidence>
<dbReference type="EMBL" id="CP155571">
    <property type="protein sequence ID" value="XFO72570.1"/>
    <property type="molecule type" value="Genomic_DNA"/>
</dbReference>
<evidence type="ECO:0000313" key="4">
    <source>
        <dbReference type="EMBL" id="XFO72570.1"/>
    </source>
</evidence>
<dbReference type="InterPro" id="IPR005648">
    <property type="entry name" value="FlgD"/>
</dbReference>
<feature type="region of interest" description="Disordered" evidence="3">
    <location>
        <begin position="1"/>
        <end position="28"/>
    </location>
</feature>
<evidence type="ECO:0000256" key="1">
    <source>
        <dbReference type="ARBA" id="ARBA00010577"/>
    </source>
</evidence>
<evidence type="ECO:0000256" key="3">
    <source>
        <dbReference type="SAM" id="MobiDB-lite"/>
    </source>
</evidence>
<comment type="similarity">
    <text evidence="1">Belongs to the FlgD family.</text>
</comment>
<keyword evidence="2" id="KW-1005">Bacterial flagellum biogenesis</keyword>
<proteinExistence type="inferred from homology"/>
<accession>A0ABZ3J2Y5</accession>
<name>A0ABZ3J2Y5_SPOA4</name>
<dbReference type="Proteomes" id="UP000216052">
    <property type="component" value="Chromosome"/>
</dbReference>
<keyword evidence="5" id="KW-1185">Reference proteome</keyword>
<sequence length="146" mass="15722">MANTTAVSGTSQSTANSDSTTTTRKANDSLGKDEFLKLLITQYQNQDPTNPVDDKETIAQLAQFSSLEQMQNMNSTMQMAHAMSLIGMKVTWKDDSSADEQSGVVKSVRLVNNEPKLVIGSTSIELSKVTGVEYFSSTTTGNTTNG</sequence>
<gene>
    <name evidence="4" type="ORF">SPACI_026230</name>
</gene>
<evidence type="ECO:0000256" key="2">
    <source>
        <dbReference type="ARBA" id="ARBA00022795"/>
    </source>
</evidence>
<reference evidence="4" key="1">
    <citation type="submission" date="2024-05" db="EMBL/GenBank/DDBJ databases">
        <title>Isolation and characterization of Sporomusa carbonis sp. nov., a carboxydotrophic hydrogenogen in the genus of Sporomusa isolated from a charcoal burning pile.</title>
        <authorList>
            <person name="Boeer T."/>
            <person name="Rosenbaum F."/>
            <person name="Eysell L."/>
            <person name="Mueller V."/>
            <person name="Daniel R."/>
            <person name="Poehlein A."/>
        </authorList>
    </citation>
    <scope>NUCLEOTIDE SEQUENCE [LARGE SCALE GENOMIC DNA]</scope>
    <source>
        <strain evidence="4">DSM 3132</strain>
    </source>
</reference>
<dbReference type="RefSeq" id="WP_093791749.1">
    <property type="nucleotide sequence ID" value="NZ_CP155571.1"/>
</dbReference>
<feature type="compositionally biased region" description="Polar residues" evidence="3">
    <location>
        <begin position="1"/>
        <end position="24"/>
    </location>
</feature>
<protein>
    <recommendedName>
        <fullName evidence="6">Basal-body rod modification protein FlgD</fullName>
    </recommendedName>
</protein>
<organism evidence="4 5">
    <name type="scientific">Sporomusa acidovorans (strain ATCC 49682 / DSM 3132 / Mol)</name>
    <dbReference type="NCBI Taxonomy" id="1123286"/>
    <lineage>
        <taxon>Bacteria</taxon>
        <taxon>Bacillati</taxon>
        <taxon>Bacillota</taxon>
        <taxon>Negativicutes</taxon>
        <taxon>Selenomonadales</taxon>
        <taxon>Sporomusaceae</taxon>
        <taxon>Sporomusa</taxon>
    </lineage>
</organism>